<dbReference type="EMBL" id="LXQA010103379">
    <property type="protein sequence ID" value="MCI16987.1"/>
    <property type="molecule type" value="Genomic_DNA"/>
</dbReference>
<evidence type="ECO:0000313" key="2">
    <source>
        <dbReference type="Proteomes" id="UP000265520"/>
    </source>
</evidence>
<accession>A0A392PZ29</accession>
<proteinExistence type="predicted"/>
<reference evidence="1 2" key="1">
    <citation type="journal article" date="2018" name="Front. Plant Sci.">
        <title>Red Clover (Trifolium pratense) and Zigzag Clover (T. medium) - A Picture of Genomic Similarities and Differences.</title>
        <authorList>
            <person name="Dluhosova J."/>
            <person name="Istvanek J."/>
            <person name="Nedelnik J."/>
            <person name="Repkova J."/>
        </authorList>
    </citation>
    <scope>NUCLEOTIDE SEQUENCE [LARGE SCALE GENOMIC DNA]</scope>
    <source>
        <strain evidence="2">cv. 10/8</strain>
        <tissue evidence="1">Leaf</tissue>
    </source>
</reference>
<organism evidence="1 2">
    <name type="scientific">Trifolium medium</name>
    <dbReference type="NCBI Taxonomy" id="97028"/>
    <lineage>
        <taxon>Eukaryota</taxon>
        <taxon>Viridiplantae</taxon>
        <taxon>Streptophyta</taxon>
        <taxon>Embryophyta</taxon>
        <taxon>Tracheophyta</taxon>
        <taxon>Spermatophyta</taxon>
        <taxon>Magnoliopsida</taxon>
        <taxon>eudicotyledons</taxon>
        <taxon>Gunneridae</taxon>
        <taxon>Pentapetalae</taxon>
        <taxon>rosids</taxon>
        <taxon>fabids</taxon>
        <taxon>Fabales</taxon>
        <taxon>Fabaceae</taxon>
        <taxon>Papilionoideae</taxon>
        <taxon>50 kb inversion clade</taxon>
        <taxon>NPAAA clade</taxon>
        <taxon>Hologalegina</taxon>
        <taxon>IRL clade</taxon>
        <taxon>Trifolieae</taxon>
        <taxon>Trifolium</taxon>
    </lineage>
</organism>
<feature type="non-terminal residue" evidence="1">
    <location>
        <position position="62"/>
    </location>
</feature>
<name>A0A392PZ29_9FABA</name>
<protein>
    <submittedName>
        <fullName evidence="1">Uncharacterized protein</fullName>
    </submittedName>
</protein>
<dbReference type="Proteomes" id="UP000265520">
    <property type="component" value="Unassembled WGS sequence"/>
</dbReference>
<dbReference type="Pfam" id="PF13516">
    <property type="entry name" value="LRR_6"/>
    <property type="match status" value="1"/>
</dbReference>
<keyword evidence="2" id="KW-1185">Reference proteome</keyword>
<comment type="caution">
    <text evidence="1">The sequence shown here is derived from an EMBL/GenBank/DDBJ whole genome shotgun (WGS) entry which is preliminary data.</text>
</comment>
<dbReference type="AlphaFoldDB" id="A0A392PZ29"/>
<sequence>MTKLESLNLDSCKIGDEGLVNLAGRGLNSFAFPFPVHLVWMTKGIGKKEVEERLGGACMLFG</sequence>
<dbReference type="InterPro" id="IPR001611">
    <property type="entry name" value="Leu-rich_rpt"/>
</dbReference>
<evidence type="ECO:0000313" key="1">
    <source>
        <dbReference type="EMBL" id="MCI16987.1"/>
    </source>
</evidence>